<dbReference type="Proteomes" id="UP000563426">
    <property type="component" value="Unassembled WGS sequence"/>
</dbReference>
<comment type="caution">
    <text evidence="2">The sequence shown here is derived from an EMBL/GenBank/DDBJ whole genome shotgun (WGS) entry which is preliminary data.</text>
</comment>
<dbReference type="InterPro" id="IPR057679">
    <property type="entry name" value="DUF7919"/>
</dbReference>
<accession>A0A3A8HTW1</accession>
<gene>
    <name evidence="2" type="ORF">HMI49_12490</name>
</gene>
<dbReference type="AlphaFoldDB" id="A0A3A8HTW1"/>
<feature type="domain" description="DUF7919" evidence="1">
    <location>
        <begin position="3"/>
        <end position="126"/>
    </location>
</feature>
<evidence type="ECO:0000313" key="3">
    <source>
        <dbReference type="Proteomes" id="UP000563426"/>
    </source>
</evidence>
<reference evidence="2 3" key="1">
    <citation type="submission" date="2020-05" db="EMBL/GenBank/DDBJ databases">
        <authorList>
            <person name="Whitworth D."/>
        </authorList>
    </citation>
    <scope>NUCLEOTIDE SEQUENCE [LARGE SCALE GENOMIC DNA]</scope>
    <source>
        <strain evidence="2 3">AB043B</strain>
    </source>
</reference>
<dbReference type="RefSeq" id="WP_120527741.1">
    <property type="nucleotide sequence ID" value="NZ_JABFJV010000055.1"/>
</dbReference>
<keyword evidence="3" id="KW-1185">Reference proteome</keyword>
<organism evidence="2 3">
    <name type="scientific">Corallococcus exercitus</name>
    <dbReference type="NCBI Taxonomy" id="2316736"/>
    <lineage>
        <taxon>Bacteria</taxon>
        <taxon>Pseudomonadati</taxon>
        <taxon>Myxococcota</taxon>
        <taxon>Myxococcia</taxon>
        <taxon>Myxococcales</taxon>
        <taxon>Cystobacterineae</taxon>
        <taxon>Myxococcaceae</taxon>
        <taxon>Corallococcus</taxon>
    </lineage>
</organism>
<protein>
    <recommendedName>
        <fullName evidence="1">DUF7919 domain-containing protein</fullName>
    </recommendedName>
</protein>
<dbReference type="EMBL" id="JABFJV010000055">
    <property type="protein sequence ID" value="NOK34013.1"/>
    <property type="molecule type" value="Genomic_DNA"/>
</dbReference>
<sequence>MAHIQDLTPCSYMRQWEQSSLAVGWLERGNAYPRGTVDETFFRALLRLCANPWQPPVVSAGVHLCSFCQFAGRLVGSSYGGASGAIGTANVFIPGETKVFVTPGMIVHYIDAHEYVPPREFQDAVLKCPEMRSMSYFKALKALGLPLSGYWPTAGEDESQ</sequence>
<dbReference type="Pfam" id="PF25535">
    <property type="entry name" value="DUF7919"/>
    <property type="match status" value="1"/>
</dbReference>
<evidence type="ECO:0000313" key="2">
    <source>
        <dbReference type="EMBL" id="NOK34013.1"/>
    </source>
</evidence>
<name>A0A3A8HTW1_9BACT</name>
<dbReference type="OrthoDB" id="5523878at2"/>
<evidence type="ECO:0000259" key="1">
    <source>
        <dbReference type="Pfam" id="PF25535"/>
    </source>
</evidence>
<proteinExistence type="predicted"/>